<keyword evidence="2" id="KW-1185">Reference proteome</keyword>
<proteinExistence type="predicted"/>
<evidence type="ECO:0000313" key="1">
    <source>
        <dbReference type="EMBL" id="CAI9570157.1"/>
    </source>
</evidence>
<feature type="non-terminal residue" evidence="1">
    <location>
        <position position="1"/>
    </location>
</feature>
<name>A0ABN9DF97_9NEOB</name>
<evidence type="ECO:0000313" key="2">
    <source>
        <dbReference type="Proteomes" id="UP001162483"/>
    </source>
</evidence>
<sequence length="92" mass="10066">PKHDFTTALLTSQPCWNRVAVHHHPLLYPSGPSRFAPEAPAASNICLLLCNGILEAALLIRCMDLAEIFLNVSLSARTRLCSESATNLLIVR</sequence>
<protein>
    <submittedName>
        <fullName evidence="1">Uncharacterized protein</fullName>
    </submittedName>
</protein>
<organism evidence="1 2">
    <name type="scientific">Staurois parvus</name>
    <dbReference type="NCBI Taxonomy" id="386267"/>
    <lineage>
        <taxon>Eukaryota</taxon>
        <taxon>Metazoa</taxon>
        <taxon>Chordata</taxon>
        <taxon>Craniata</taxon>
        <taxon>Vertebrata</taxon>
        <taxon>Euteleostomi</taxon>
        <taxon>Amphibia</taxon>
        <taxon>Batrachia</taxon>
        <taxon>Anura</taxon>
        <taxon>Neobatrachia</taxon>
        <taxon>Ranoidea</taxon>
        <taxon>Ranidae</taxon>
        <taxon>Staurois</taxon>
    </lineage>
</organism>
<dbReference type="Proteomes" id="UP001162483">
    <property type="component" value="Unassembled WGS sequence"/>
</dbReference>
<dbReference type="EMBL" id="CATNWA010014297">
    <property type="protein sequence ID" value="CAI9570157.1"/>
    <property type="molecule type" value="Genomic_DNA"/>
</dbReference>
<comment type="caution">
    <text evidence="1">The sequence shown here is derived from an EMBL/GenBank/DDBJ whole genome shotgun (WGS) entry which is preliminary data.</text>
</comment>
<accession>A0ABN9DF97</accession>
<gene>
    <name evidence="1" type="ORF">SPARVUS_LOCUS7057711</name>
</gene>
<reference evidence="1" key="1">
    <citation type="submission" date="2023-05" db="EMBL/GenBank/DDBJ databases">
        <authorList>
            <person name="Stuckert A."/>
        </authorList>
    </citation>
    <scope>NUCLEOTIDE SEQUENCE</scope>
</reference>